<feature type="compositionally biased region" description="Basic and acidic residues" evidence="1">
    <location>
        <begin position="153"/>
        <end position="166"/>
    </location>
</feature>
<evidence type="ECO:0000313" key="4">
    <source>
        <dbReference type="Proteomes" id="UP000542342"/>
    </source>
</evidence>
<proteinExistence type="predicted"/>
<feature type="transmembrane region" description="Helical" evidence="2">
    <location>
        <begin position="230"/>
        <end position="253"/>
    </location>
</feature>
<dbReference type="AlphaFoldDB" id="A0A7V9ABI6"/>
<dbReference type="RefSeq" id="WP_194537405.1">
    <property type="nucleotide sequence ID" value="NZ_JACEFB010000003.1"/>
</dbReference>
<feature type="compositionally biased region" description="Pro residues" evidence="1">
    <location>
        <begin position="112"/>
        <end position="131"/>
    </location>
</feature>
<feature type="compositionally biased region" description="Pro residues" evidence="1">
    <location>
        <begin position="65"/>
        <end position="86"/>
    </location>
</feature>
<keyword evidence="2" id="KW-0472">Membrane</keyword>
<dbReference type="Proteomes" id="UP000542342">
    <property type="component" value="Unassembled WGS sequence"/>
</dbReference>
<feature type="region of interest" description="Disordered" evidence="1">
    <location>
        <begin position="1"/>
        <end position="184"/>
    </location>
</feature>
<name>A0A7V9ABI6_9BACT</name>
<feature type="compositionally biased region" description="Low complexity" evidence="1">
    <location>
        <begin position="55"/>
        <end position="64"/>
    </location>
</feature>
<sequence>MMTTCPRCGQEVRVPEVDSNPTARLAERSSPEAASSPALQARPVEGGTPPPLPPLSTGGSSQAPLQPPPLDLSPLPPPLQPPPLPSSVPAAGIASVSLPPPLPVSPLAGAVPPAPAIPPPLPSKVVVPPPAGTGIAPAGGHKAPPPVSPPSPRDSKPAVRSAEKAAKPRSARPAPADNEPPLFERDIDSLLGPIQDMQPSRKQRSQAATGVDATMILDHRGPPSEYVQRLTSIVVIAFTLVVLAFLAGLFIAIR</sequence>
<keyword evidence="2" id="KW-1133">Transmembrane helix</keyword>
<comment type="caution">
    <text evidence="3">The sequence shown here is derived from an EMBL/GenBank/DDBJ whole genome shotgun (WGS) entry which is preliminary data.</text>
</comment>
<keyword evidence="2" id="KW-0812">Transmembrane</keyword>
<keyword evidence="4" id="KW-1185">Reference proteome</keyword>
<evidence type="ECO:0000256" key="2">
    <source>
        <dbReference type="SAM" id="Phobius"/>
    </source>
</evidence>
<feature type="compositionally biased region" description="Low complexity" evidence="1">
    <location>
        <begin position="87"/>
        <end position="97"/>
    </location>
</feature>
<reference evidence="3 4" key="1">
    <citation type="submission" date="2020-07" db="EMBL/GenBank/DDBJ databases">
        <title>Thermogemmata thermophila gen. nov., sp. nov., a novel moderate thermophilic planctomycete from a Kamchatka hot spring.</title>
        <authorList>
            <person name="Elcheninov A.G."/>
            <person name="Podosokorskaya O.A."/>
            <person name="Kovaleva O.L."/>
            <person name="Novikov A."/>
            <person name="Bonch-Osmolovskaya E.A."/>
            <person name="Toshchakov S.V."/>
            <person name="Kublanov I.V."/>
        </authorList>
    </citation>
    <scope>NUCLEOTIDE SEQUENCE [LARGE SCALE GENOMIC DNA]</scope>
    <source>
        <strain evidence="3 4">2918</strain>
    </source>
</reference>
<evidence type="ECO:0000313" key="3">
    <source>
        <dbReference type="EMBL" id="MBA2225984.1"/>
    </source>
</evidence>
<organism evidence="3 4">
    <name type="scientific">Thermogemmata fonticola</name>
    <dbReference type="NCBI Taxonomy" id="2755323"/>
    <lineage>
        <taxon>Bacteria</taxon>
        <taxon>Pseudomonadati</taxon>
        <taxon>Planctomycetota</taxon>
        <taxon>Planctomycetia</taxon>
        <taxon>Gemmatales</taxon>
        <taxon>Gemmataceae</taxon>
        <taxon>Thermogemmata</taxon>
    </lineage>
</organism>
<accession>A0A7V9ABI6</accession>
<feature type="compositionally biased region" description="Pro residues" evidence="1">
    <location>
        <begin position="143"/>
        <end position="152"/>
    </location>
</feature>
<gene>
    <name evidence="3" type="ORF">H0921_07400</name>
</gene>
<evidence type="ECO:0000256" key="1">
    <source>
        <dbReference type="SAM" id="MobiDB-lite"/>
    </source>
</evidence>
<protein>
    <submittedName>
        <fullName evidence="3">Uncharacterized protein</fullName>
    </submittedName>
</protein>
<dbReference type="EMBL" id="JACEFB010000003">
    <property type="protein sequence ID" value="MBA2225984.1"/>
    <property type="molecule type" value="Genomic_DNA"/>
</dbReference>